<dbReference type="Pfam" id="PF16486">
    <property type="entry name" value="ArgoN"/>
    <property type="match status" value="1"/>
</dbReference>
<dbReference type="GO" id="GO:0003723">
    <property type="term" value="F:RNA binding"/>
    <property type="evidence" value="ECO:0007669"/>
    <property type="project" value="InterPro"/>
</dbReference>
<dbReference type="InterPro" id="IPR036085">
    <property type="entry name" value="PAZ_dom_sf"/>
</dbReference>
<dbReference type="InterPro" id="IPR012337">
    <property type="entry name" value="RNaseH-like_sf"/>
</dbReference>
<dbReference type="PROSITE" id="PS50822">
    <property type="entry name" value="PIWI"/>
    <property type="match status" value="1"/>
</dbReference>
<reference evidence="3" key="1">
    <citation type="submission" date="2023-03" db="EMBL/GenBank/DDBJ databases">
        <title>Massive genome expansion in bonnet fungi (Mycena s.s.) driven by repeated elements and novel gene families across ecological guilds.</title>
        <authorList>
            <consortium name="Lawrence Berkeley National Laboratory"/>
            <person name="Harder C.B."/>
            <person name="Miyauchi S."/>
            <person name="Viragh M."/>
            <person name="Kuo A."/>
            <person name="Thoen E."/>
            <person name="Andreopoulos B."/>
            <person name="Lu D."/>
            <person name="Skrede I."/>
            <person name="Drula E."/>
            <person name="Henrissat B."/>
            <person name="Morin E."/>
            <person name="Kohler A."/>
            <person name="Barry K."/>
            <person name="LaButti K."/>
            <person name="Morin E."/>
            <person name="Salamov A."/>
            <person name="Lipzen A."/>
            <person name="Mereny Z."/>
            <person name="Hegedus B."/>
            <person name="Baldrian P."/>
            <person name="Stursova M."/>
            <person name="Weitz H."/>
            <person name="Taylor A."/>
            <person name="Grigoriev I.V."/>
            <person name="Nagy L.G."/>
            <person name="Martin F."/>
            <person name="Kauserud H."/>
        </authorList>
    </citation>
    <scope>NUCLEOTIDE SEQUENCE</scope>
    <source>
        <strain evidence="3">CBHHK182m</strain>
    </source>
</reference>
<evidence type="ECO:0000259" key="2">
    <source>
        <dbReference type="PROSITE" id="PS50822"/>
    </source>
</evidence>
<dbReference type="Gene3D" id="2.170.260.10">
    <property type="entry name" value="paz domain"/>
    <property type="match status" value="1"/>
</dbReference>
<evidence type="ECO:0000259" key="1">
    <source>
        <dbReference type="PROSITE" id="PS50821"/>
    </source>
</evidence>
<name>A0AAD7NR63_9AGAR</name>
<keyword evidence="4" id="KW-1185">Reference proteome</keyword>
<dbReference type="PROSITE" id="PS50821">
    <property type="entry name" value="PAZ"/>
    <property type="match status" value="1"/>
</dbReference>
<dbReference type="InterPro" id="IPR003100">
    <property type="entry name" value="PAZ_dom"/>
</dbReference>
<dbReference type="InterPro" id="IPR032474">
    <property type="entry name" value="Argonaute_N"/>
</dbReference>
<dbReference type="SUPFAM" id="SSF53098">
    <property type="entry name" value="Ribonuclease H-like"/>
    <property type="match status" value="1"/>
</dbReference>
<dbReference type="SUPFAM" id="SSF101690">
    <property type="entry name" value="PAZ domain"/>
    <property type="match status" value="1"/>
</dbReference>
<protein>
    <submittedName>
        <fullName evidence="3">Argonaute-like protein</fullName>
    </submittedName>
</protein>
<dbReference type="Gene3D" id="3.30.420.10">
    <property type="entry name" value="Ribonuclease H-like superfamily/Ribonuclease H"/>
    <property type="match status" value="1"/>
</dbReference>
<dbReference type="InterPro" id="IPR003165">
    <property type="entry name" value="Piwi"/>
</dbReference>
<dbReference type="InterPro" id="IPR032473">
    <property type="entry name" value="Argonaute_Mid_dom"/>
</dbReference>
<feature type="domain" description="Piwi" evidence="2">
    <location>
        <begin position="492"/>
        <end position="791"/>
    </location>
</feature>
<dbReference type="Gene3D" id="3.40.50.2300">
    <property type="match status" value="1"/>
</dbReference>
<sequence length="802" mass="89188">MEVKVRTNSFPITQLPTKKYFQYDIVFRPEIPIPRKREQAIHALQNSIAPTLFHPRGVYDGKRLLYLSHQLNLPGGGGATFTVRLGNDPNAPIGSPGVYEVLIARTASELVRPMDLNQLMATGGTIDRKAATAINLLQLLIRQTSNQNNPTNNGRAFFSDIGKKSLQNTGIELWRGFFQSVRPTIRGMIVTIDTSMAAVYESGYLMDVAMHVLNLRNTRDLAFDGPHGERDLRKLQAHLKHRLIKTRTTGERTKTIHALVPGPIGRFKFHNLKSGEDTTIGHYYEKAYNIKLQYPESFGVRISGQNAPFVVIVPAELCKVLPGQLYKKRLPSDRMKDVIDFTAMAPAARMQTIQGVSQAGMPSPIQGYAQSEYLTDAGMVVGVRPLELKARLLPHPKMDFRNGDLTPSNGSWNVVNRIFKTPAEMGFWAVINFDSSHIGQPAVNKIIHDLIRCGREVGMTVNEPKEVLGGNAHAPERTLDAVYQAMNGKIDVIVVLLPREADELRTQVKHWGDIKRGVRTSCLREDKLRKANDQYLKMVAIKLNARMGGHYALPRCVIIPKLAQGSETFMIFGADVAHPGPGTNRPSIASLVFSDDPNAAKYIAYSQVQAPRLEIIENLEGMVKEAILFFGRNKQPPKRIIFYRDGVSEGEMEAVKLVEVAAIQNACQEIWTKKGVPTPLPTLSFISVAKRHHTIFTPLDNNVDDRKTGNCLAGLAVDQLRSPLAPDFYLQSHGAIKGTSRSAHYSILVDENFNSDIPTHTKLAFELCHLYAKATRSISLPAPVYYADVSAVFLWSLKLIVI</sequence>
<evidence type="ECO:0000313" key="4">
    <source>
        <dbReference type="Proteomes" id="UP001215598"/>
    </source>
</evidence>
<proteinExistence type="predicted"/>
<dbReference type="InterPro" id="IPR014811">
    <property type="entry name" value="ArgoL1"/>
</dbReference>
<dbReference type="Pfam" id="PF02170">
    <property type="entry name" value="PAZ"/>
    <property type="match status" value="1"/>
</dbReference>
<dbReference type="AlphaFoldDB" id="A0AAD7NR63"/>
<dbReference type="SMART" id="SM00950">
    <property type="entry name" value="Piwi"/>
    <property type="match status" value="1"/>
</dbReference>
<dbReference type="Pfam" id="PF08699">
    <property type="entry name" value="ArgoL1"/>
    <property type="match status" value="1"/>
</dbReference>
<dbReference type="SMART" id="SM01163">
    <property type="entry name" value="DUF1785"/>
    <property type="match status" value="1"/>
</dbReference>
<gene>
    <name evidence="3" type="ORF">B0H16DRAFT_1514627</name>
</gene>
<dbReference type="PANTHER" id="PTHR22891">
    <property type="entry name" value="EUKARYOTIC TRANSLATION INITIATION FACTOR 2C"/>
    <property type="match status" value="1"/>
</dbReference>
<feature type="domain" description="PAZ" evidence="1">
    <location>
        <begin position="207"/>
        <end position="322"/>
    </location>
</feature>
<dbReference type="Pfam" id="PF16487">
    <property type="entry name" value="ArgoMid"/>
    <property type="match status" value="1"/>
</dbReference>
<evidence type="ECO:0000313" key="3">
    <source>
        <dbReference type="EMBL" id="KAJ7771757.1"/>
    </source>
</evidence>
<accession>A0AAD7NR63</accession>
<dbReference type="EMBL" id="JARKIB010000015">
    <property type="protein sequence ID" value="KAJ7771757.1"/>
    <property type="molecule type" value="Genomic_DNA"/>
</dbReference>
<dbReference type="Pfam" id="PF02171">
    <property type="entry name" value="Piwi"/>
    <property type="match status" value="1"/>
</dbReference>
<dbReference type="Proteomes" id="UP001215598">
    <property type="component" value="Unassembled WGS sequence"/>
</dbReference>
<dbReference type="InterPro" id="IPR036397">
    <property type="entry name" value="RNaseH_sf"/>
</dbReference>
<comment type="caution">
    <text evidence="3">The sequence shown here is derived from an EMBL/GenBank/DDBJ whole genome shotgun (WGS) entry which is preliminary data.</text>
</comment>
<organism evidence="3 4">
    <name type="scientific">Mycena metata</name>
    <dbReference type="NCBI Taxonomy" id="1033252"/>
    <lineage>
        <taxon>Eukaryota</taxon>
        <taxon>Fungi</taxon>
        <taxon>Dikarya</taxon>
        <taxon>Basidiomycota</taxon>
        <taxon>Agaricomycotina</taxon>
        <taxon>Agaricomycetes</taxon>
        <taxon>Agaricomycetidae</taxon>
        <taxon>Agaricales</taxon>
        <taxon>Marasmiineae</taxon>
        <taxon>Mycenaceae</taxon>
        <taxon>Mycena</taxon>
    </lineage>
</organism>